<proteinExistence type="predicted"/>
<protein>
    <submittedName>
        <fullName evidence="2">Uncharacterized protein</fullName>
    </submittedName>
</protein>
<keyword evidence="1" id="KW-0812">Transmembrane</keyword>
<evidence type="ECO:0000256" key="1">
    <source>
        <dbReference type="SAM" id="Phobius"/>
    </source>
</evidence>
<reference evidence="2 3" key="1">
    <citation type="submission" date="2016-07" db="EMBL/GenBank/DDBJ databases">
        <title>Bacillus oceanisediminis whole genome.</title>
        <authorList>
            <person name="Pal Y."/>
            <person name="Verma A."/>
            <person name="Mual P."/>
            <person name="Srinivasan K."/>
        </authorList>
    </citation>
    <scope>NUCLEOTIDE SEQUENCE [LARGE SCALE GENOMIC DNA]</scope>
    <source>
        <strain evidence="2 3">Bhandara28</strain>
    </source>
</reference>
<sequence length="103" mass="12172">MAALACIYCRKYTVKVVMIENPKIMNQNENIYMFVRLAKQRMGCKMQKLLILQSFRILLGEILTQHFAQQTLIQKTEASILPIMMVQAVIWIRMICYYRPVKL</sequence>
<feature type="transmembrane region" description="Helical" evidence="1">
    <location>
        <begin position="80"/>
        <end position="98"/>
    </location>
</feature>
<organism evidence="2 3">
    <name type="scientific">Cytobacillus oceanisediminis</name>
    <dbReference type="NCBI Taxonomy" id="665099"/>
    <lineage>
        <taxon>Bacteria</taxon>
        <taxon>Bacillati</taxon>
        <taxon>Bacillota</taxon>
        <taxon>Bacilli</taxon>
        <taxon>Bacillales</taxon>
        <taxon>Bacillaceae</taxon>
        <taxon>Cytobacillus</taxon>
    </lineage>
</organism>
<dbReference type="Proteomes" id="UP000180194">
    <property type="component" value="Unassembled WGS sequence"/>
</dbReference>
<dbReference type="EMBL" id="MBRJ01000059">
    <property type="protein sequence ID" value="OHX41373.1"/>
    <property type="molecule type" value="Genomic_DNA"/>
</dbReference>
<evidence type="ECO:0000313" key="3">
    <source>
        <dbReference type="Proteomes" id="UP000180194"/>
    </source>
</evidence>
<keyword evidence="3" id="KW-1185">Reference proteome</keyword>
<gene>
    <name evidence="2" type="ORF">BBV17_28665</name>
</gene>
<evidence type="ECO:0000313" key="2">
    <source>
        <dbReference type="EMBL" id="OHX41373.1"/>
    </source>
</evidence>
<accession>A0ABX3CKT2</accession>
<keyword evidence="1" id="KW-1133">Transmembrane helix</keyword>
<comment type="caution">
    <text evidence="2">The sequence shown here is derived from an EMBL/GenBank/DDBJ whole genome shotgun (WGS) entry which is preliminary data.</text>
</comment>
<name>A0ABX3CKT2_9BACI</name>
<feature type="transmembrane region" description="Helical" evidence="1">
    <location>
        <begin position="49"/>
        <end position="68"/>
    </location>
</feature>
<keyword evidence="1" id="KW-0472">Membrane</keyword>